<evidence type="ECO:0000256" key="2">
    <source>
        <dbReference type="ARBA" id="ARBA00022475"/>
    </source>
</evidence>
<evidence type="ECO:0000259" key="8">
    <source>
        <dbReference type="Pfam" id="PF13515"/>
    </source>
</evidence>
<keyword evidence="5 7" id="KW-0472">Membrane</keyword>
<keyword evidence="4 7" id="KW-1133">Transmembrane helix</keyword>
<organism evidence="9">
    <name type="scientific">Methylobacterium bullatum</name>
    <dbReference type="NCBI Taxonomy" id="570505"/>
    <lineage>
        <taxon>Bacteria</taxon>
        <taxon>Pseudomonadati</taxon>
        <taxon>Pseudomonadota</taxon>
        <taxon>Alphaproteobacteria</taxon>
        <taxon>Hyphomicrobiales</taxon>
        <taxon>Methylobacteriaceae</taxon>
        <taxon>Methylobacterium</taxon>
    </lineage>
</organism>
<keyword evidence="3 7" id="KW-0812">Transmembrane</keyword>
<reference evidence="9" key="1">
    <citation type="submission" date="2019-12" db="EMBL/GenBank/DDBJ databases">
        <authorList>
            <person name="Cremers G."/>
        </authorList>
    </citation>
    <scope>NUCLEOTIDE SEQUENCE</scope>
    <source>
        <strain evidence="9">Mbul2</strain>
    </source>
</reference>
<keyword evidence="2" id="KW-1003">Cell membrane</keyword>
<dbReference type="Pfam" id="PF13515">
    <property type="entry name" value="FUSC_2"/>
    <property type="match status" value="1"/>
</dbReference>
<feature type="transmembrane region" description="Helical" evidence="7">
    <location>
        <begin position="103"/>
        <end position="123"/>
    </location>
</feature>
<evidence type="ECO:0000256" key="1">
    <source>
        <dbReference type="ARBA" id="ARBA00004651"/>
    </source>
</evidence>
<dbReference type="PANTHER" id="PTHR30509">
    <property type="entry name" value="P-HYDROXYBENZOIC ACID EFFLUX PUMP SUBUNIT-RELATED"/>
    <property type="match status" value="1"/>
</dbReference>
<feature type="transmembrane region" description="Helical" evidence="7">
    <location>
        <begin position="154"/>
        <end position="171"/>
    </location>
</feature>
<evidence type="ECO:0000256" key="7">
    <source>
        <dbReference type="SAM" id="Phobius"/>
    </source>
</evidence>
<gene>
    <name evidence="9" type="primary">yccS</name>
    <name evidence="9" type="ORF">MBLL_03942</name>
</gene>
<dbReference type="AlphaFoldDB" id="A0A679KHZ5"/>
<feature type="transmembrane region" description="Helical" evidence="7">
    <location>
        <begin position="129"/>
        <end position="147"/>
    </location>
</feature>
<evidence type="ECO:0000256" key="5">
    <source>
        <dbReference type="ARBA" id="ARBA00023136"/>
    </source>
</evidence>
<feature type="transmembrane region" description="Helical" evidence="7">
    <location>
        <begin position="77"/>
        <end position="96"/>
    </location>
</feature>
<feature type="transmembrane region" description="Helical" evidence="7">
    <location>
        <begin position="535"/>
        <end position="558"/>
    </location>
</feature>
<feature type="transmembrane region" description="Helical" evidence="7">
    <location>
        <begin position="467"/>
        <end position="491"/>
    </location>
</feature>
<evidence type="ECO:0000256" key="3">
    <source>
        <dbReference type="ARBA" id="ARBA00022692"/>
    </source>
</evidence>
<comment type="similarity">
    <text evidence="6">Belongs to the YccS/YhfK family.</text>
</comment>
<dbReference type="InterPro" id="IPR049453">
    <property type="entry name" value="Memb_transporter_dom"/>
</dbReference>
<accession>A0A679KHZ5</accession>
<dbReference type="PANTHER" id="PTHR30509:SF9">
    <property type="entry name" value="MULTIDRUG RESISTANCE PROTEIN MDTO"/>
    <property type="match status" value="1"/>
</dbReference>
<evidence type="ECO:0000256" key="6">
    <source>
        <dbReference type="ARBA" id="ARBA00043993"/>
    </source>
</evidence>
<sequence length="740" mass="79214">MSLPPNPRAKASGAVSGGLRRGRVAGFLMGRGSLSTPGSNLARLPIALDPRGLSIIEGIRAACAFGTVILLHEFVAWPPLLIMALAANLTCFADIGGPMRSRLMVLAVFSVIGSLIWSLFGLLQPHGPALVVPLATLVIFCCSYARVWGVQEQTAGNVLVLVLAFALDRPLTGGEAVIAGAMVLAGGLWATVLALALWRLNPYRPTQRAVAEVWRRLALLSGDLEDLAASDEAGAAGFDDHARAHRRGVREAIELARGLIVDLARSRERVSDRTAQALIRLESAEQIFAALIALSDRIEADRNPNRQVRTRRLLRRLRPLLLVVARAIRDDTVLDLPRIERSIARAGRGFASDPALKSLAERILDRVRIGAKLSTPEGYRPGGTLLGSASLPLRQRMLGPLKANFTLASPNLRHAIRASTVTAPVLGLTLLWPGPFTHWLTITVVLTMQPFYAATWQRALERIGGTVLGGLFGALLASLATTTLALAALIFPLSIIGFAARQVSYAFFIACLTPLVVLLVEVMEPGHASWEVAGMRALFTLLGGLIAVASSLLLWPVWEPDQVRLELRKAVKAHADFARTVLSNRAEAERSGAAEAAARASGLALNTLEAALSRALQQPRAGRHPQVETAMVADATLRRIGARLSALRHAAEPKPALAEELAGDAGDEAEACRAWTLWITTTLARLAEDGGALPAHPALPRAESLVRLVTQVELLAETLRPQRSREAAAPAEAVPETARR</sequence>
<feature type="domain" description="Integral membrane bound transporter" evidence="8">
    <location>
        <begin position="429"/>
        <end position="549"/>
    </location>
</feature>
<evidence type="ECO:0000256" key="4">
    <source>
        <dbReference type="ARBA" id="ARBA00022989"/>
    </source>
</evidence>
<feature type="transmembrane region" description="Helical" evidence="7">
    <location>
        <begin position="177"/>
        <end position="198"/>
    </location>
</feature>
<dbReference type="GO" id="GO:0005886">
    <property type="term" value="C:plasma membrane"/>
    <property type="evidence" value="ECO:0007669"/>
    <property type="project" value="UniProtKB-SubCell"/>
</dbReference>
<name>A0A679KHZ5_9HYPH</name>
<evidence type="ECO:0000313" key="9">
    <source>
        <dbReference type="EMBL" id="CAA2144821.1"/>
    </source>
</evidence>
<comment type="subcellular location">
    <subcellularLocation>
        <location evidence="1">Cell membrane</location>
        <topology evidence="1">Multi-pass membrane protein</topology>
    </subcellularLocation>
</comment>
<proteinExistence type="inferred from homology"/>
<protein>
    <submittedName>
        <fullName evidence="9">Inner membrane protein YccS</fullName>
    </submittedName>
</protein>
<dbReference type="EMBL" id="LR743511">
    <property type="protein sequence ID" value="CAA2144821.1"/>
    <property type="molecule type" value="Genomic_DNA"/>
</dbReference>
<feature type="transmembrane region" description="Helical" evidence="7">
    <location>
        <begin position="503"/>
        <end position="523"/>
    </location>
</feature>
<dbReference type="RefSeq" id="WP_339163129.1">
    <property type="nucleotide sequence ID" value="NZ_LR743511.1"/>
</dbReference>